<feature type="transmembrane region" description="Helical" evidence="8">
    <location>
        <begin position="188"/>
        <end position="205"/>
    </location>
</feature>
<evidence type="ECO:0000256" key="3">
    <source>
        <dbReference type="ARBA" id="ARBA00022448"/>
    </source>
</evidence>
<feature type="transmembrane region" description="Helical" evidence="8">
    <location>
        <begin position="37"/>
        <end position="57"/>
    </location>
</feature>
<feature type="transmembrane region" description="Helical" evidence="8">
    <location>
        <begin position="334"/>
        <end position="353"/>
    </location>
</feature>
<keyword evidence="6 8" id="KW-1133">Transmembrane helix</keyword>
<evidence type="ECO:0000256" key="7">
    <source>
        <dbReference type="ARBA" id="ARBA00023136"/>
    </source>
</evidence>
<reference evidence="9 10" key="1">
    <citation type="submission" date="2019-07" db="EMBL/GenBank/DDBJ databases">
        <authorList>
            <person name="Kim J.K."/>
            <person name="Cheong H.-M."/>
            <person name="Choi Y."/>
            <person name="Hwang K.J."/>
            <person name="Lee S."/>
            <person name="Choi C."/>
        </authorList>
    </citation>
    <scope>NUCLEOTIDE SEQUENCE [LARGE SCALE GENOMIC DNA]</scope>
    <source>
        <strain evidence="9 10">KS 22</strain>
    </source>
</reference>
<dbReference type="Pfam" id="PF03845">
    <property type="entry name" value="Spore_permease"/>
    <property type="match status" value="1"/>
</dbReference>
<feature type="transmembrane region" description="Helical" evidence="8">
    <location>
        <begin position="305"/>
        <end position="322"/>
    </location>
</feature>
<sequence>MNVTGRQIFWMILSMDLGMTLIMTLSPSAQFARQDVWISILLAGLAILLISVVVHNVTLLHPGQNLIQLCRTVMGRWIGTVVIFVYFVQWYTITPIVLRQFNDVLHVMILPTTPKLAVMLIMVLLIAYATVTGGIVNIARCSEVLGPVIVLMVVLVIAASLLQANFFHLLPVYADNGAINIVKGALPPASYLGHAVEFLMLSSFLRQPKKGAPYIYGAVAVASFLVLISFTVTMATLGVELSTKMWYPYFELARKISLFGFIENIDPVTIVIWVASVFIKLAIYLFLISYGTAEFLGIKKWKTMVWINAPVILGLAFIPRNVEQAATNYLLNYWIPFALPVNMFALPLLLLIVGKIRQKSASA</sequence>
<feature type="transmembrane region" description="Helical" evidence="8">
    <location>
        <begin position="270"/>
        <end position="293"/>
    </location>
</feature>
<dbReference type="PANTHER" id="PTHR34975:SF2">
    <property type="entry name" value="SPORE GERMINATION PROTEIN A2"/>
    <property type="match status" value="1"/>
</dbReference>
<comment type="similarity">
    <text evidence="2">Belongs to the amino acid-polyamine-organocation (APC) superfamily. Spore germination protein (SGP) (TC 2.A.3.9) family.</text>
</comment>
<feature type="transmembrane region" description="Helical" evidence="8">
    <location>
        <begin position="77"/>
        <end position="97"/>
    </location>
</feature>
<accession>A0A7G5C7H4</accession>
<comment type="subcellular location">
    <subcellularLocation>
        <location evidence="1">Membrane</location>
        <topology evidence="1">Multi-pass membrane protein</topology>
    </subcellularLocation>
</comment>
<evidence type="ECO:0000256" key="5">
    <source>
        <dbReference type="ARBA" id="ARBA00022692"/>
    </source>
</evidence>
<dbReference type="InterPro" id="IPR004761">
    <property type="entry name" value="Spore_GerAB"/>
</dbReference>
<organism evidence="9 10">
    <name type="scientific">Cohnella cholangitidis</name>
    <dbReference type="NCBI Taxonomy" id="2598458"/>
    <lineage>
        <taxon>Bacteria</taxon>
        <taxon>Bacillati</taxon>
        <taxon>Bacillota</taxon>
        <taxon>Bacilli</taxon>
        <taxon>Bacillales</taxon>
        <taxon>Paenibacillaceae</taxon>
        <taxon>Cohnella</taxon>
    </lineage>
</organism>
<dbReference type="KEGG" id="cchl:FPL14_24180"/>
<feature type="transmembrane region" description="Helical" evidence="8">
    <location>
        <begin position="117"/>
        <end position="136"/>
    </location>
</feature>
<dbReference type="Proteomes" id="UP000515679">
    <property type="component" value="Chromosome"/>
</dbReference>
<evidence type="ECO:0000256" key="6">
    <source>
        <dbReference type="ARBA" id="ARBA00022989"/>
    </source>
</evidence>
<keyword evidence="3" id="KW-0813">Transport</keyword>
<dbReference type="GO" id="GO:0016020">
    <property type="term" value="C:membrane"/>
    <property type="evidence" value="ECO:0007669"/>
    <property type="project" value="UniProtKB-SubCell"/>
</dbReference>
<keyword evidence="5 8" id="KW-0812">Transmembrane</keyword>
<evidence type="ECO:0000256" key="2">
    <source>
        <dbReference type="ARBA" id="ARBA00007998"/>
    </source>
</evidence>
<feature type="transmembrane region" description="Helical" evidence="8">
    <location>
        <begin position="214"/>
        <end position="239"/>
    </location>
</feature>
<evidence type="ECO:0000256" key="4">
    <source>
        <dbReference type="ARBA" id="ARBA00022544"/>
    </source>
</evidence>
<dbReference type="GO" id="GO:0009847">
    <property type="term" value="P:spore germination"/>
    <property type="evidence" value="ECO:0007669"/>
    <property type="project" value="InterPro"/>
</dbReference>
<feature type="transmembrane region" description="Helical" evidence="8">
    <location>
        <begin position="148"/>
        <end position="168"/>
    </location>
</feature>
<keyword evidence="4" id="KW-0309">Germination</keyword>
<protein>
    <submittedName>
        <fullName evidence="9">GerAB/ArcD/ProY family transporter</fullName>
    </submittedName>
</protein>
<dbReference type="PANTHER" id="PTHR34975">
    <property type="entry name" value="SPORE GERMINATION PROTEIN A2"/>
    <property type="match status" value="1"/>
</dbReference>
<feature type="transmembrane region" description="Helical" evidence="8">
    <location>
        <begin position="7"/>
        <end position="25"/>
    </location>
</feature>
<dbReference type="EMBL" id="CP041969">
    <property type="protein sequence ID" value="QMV45158.1"/>
    <property type="molecule type" value="Genomic_DNA"/>
</dbReference>
<dbReference type="NCBIfam" id="TIGR00912">
    <property type="entry name" value="2A0309"/>
    <property type="match status" value="1"/>
</dbReference>
<keyword evidence="10" id="KW-1185">Reference proteome</keyword>
<name>A0A7G5C7H4_9BACL</name>
<proteinExistence type="inferred from homology"/>
<evidence type="ECO:0000313" key="10">
    <source>
        <dbReference type="Proteomes" id="UP000515679"/>
    </source>
</evidence>
<dbReference type="AlphaFoldDB" id="A0A7G5C7H4"/>
<keyword evidence="7 8" id="KW-0472">Membrane</keyword>
<evidence type="ECO:0000313" key="9">
    <source>
        <dbReference type="EMBL" id="QMV45158.1"/>
    </source>
</evidence>
<evidence type="ECO:0000256" key="8">
    <source>
        <dbReference type="SAM" id="Phobius"/>
    </source>
</evidence>
<evidence type="ECO:0000256" key="1">
    <source>
        <dbReference type="ARBA" id="ARBA00004141"/>
    </source>
</evidence>
<gene>
    <name evidence="9" type="ORF">FPL14_24180</name>
</gene>